<evidence type="ECO:0000256" key="1">
    <source>
        <dbReference type="ARBA" id="ARBA00001947"/>
    </source>
</evidence>
<dbReference type="InterPro" id="IPR000834">
    <property type="entry name" value="Peptidase_M14"/>
</dbReference>
<dbReference type="GO" id="GO:0004181">
    <property type="term" value="F:metallocarboxypeptidase activity"/>
    <property type="evidence" value="ECO:0007669"/>
    <property type="project" value="InterPro"/>
</dbReference>
<dbReference type="SMART" id="SM00631">
    <property type="entry name" value="Zn_pept"/>
    <property type="match status" value="1"/>
</dbReference>
<keyword evidence="5" id="KW-1185">Reference proteome</keyword>
<comment type="cofactor">
    <cofactor evidence="1">
        <name>Zn(2+)</name>
        <dbReference type="ChEBI" id="CHEBI:29105"/>
    </cofactor>
</comment>
<dbReference type="GO" id="GO:0008270">
    <property type="term" value="F:zinc ion binding"/>
    <property type="evidence" value="ECO:0007669"/>
    <property type="project" value="InterPro"/>
</dbReference>
<reference evidence="4 5" key="1">
    <citation type="submission" date="2019-08" db="EMBL/GenBank/DDBJ databases">
        <title>Lewinella sp. strain SSH13 Genome sequencing and assembly.</title>
        <authorList>
            <person name="Kim I."/>
        </authorList>
    </citation>
    <scope>NUCLEOTIDE SEQUENCE [LARGE SCALE GENOMIC DNA]</scope>
    <source>
        <strain evidence="4 5">SSH13</strain>
    </source>
</reference>
<dbReference type="OrthoDB" id="1111523at2"/>
<dbReference type="InterPro" id="IPR050821">
    <property type="entry name" value="Cytosolic_carboxypeptidase"/>
</dbReference>
<evidence type="ECO:0000256" key="2">
    <source>
        <dbReference type="PROSITE-ProRule" id="PRU01379"/>
    </source>
</evidence>
<dbReference type="RefSeq" id="WP_147931968.1">
    <property type="nucleotide sequence ID" value="NZ_VOXD01000030.1"/>
</dbReference>
<dbReference type="CDD" id="cd06237">
    <property type="entry name" value="M14_Nna1-like"/>
    <property type="match status" value="1"/>
</dbReference>
<feature type="domain" description="Peptidase M14" evidence="3">
    <location>
        <begin position="161"/>
        <end position="411"/>
    </location>
</feature>
<dbReference type="GO" id="GO:0006508">
    <property type="term" value="P:proteolysis"/>
    <property type="evidence" value="ECO:0007669"/>
    <property type="project" value="InterPro"/>
</dbReference>
<evidence type="ECO:0000259" key="3">
    <source>
        <dbReference type="PROSITE" id="PS52035"/>
    </source>
</evidence>
<dbReference type="AlphaFoldDB" id="A0A5C7FPK7"/>
<comment type="similarity">
    <text evidence="2">Belongs to the peptidase M14 family.</text>
</comment>
<dbReference type="Pfam" id="PF00246">
    <property type="entry name" value="Peptidase_M14"/>
    <property type="match status" value="1"/>
</dbReference>
<gene>
    <name evidence="4" type="ORF">FUA23_17000</name>
</gene>
<dbReference type="SUPFAM" id="SSF53187">
    <property type="entry name" value="Zn-dependent exopeptidases"/>
    <property type="match status" value="1"/>
</dbReference>
<dbReference type="Gene3D" id="3.40.630.10">
    <property type="entry name" value="Zn peptidases"/>
    <property type="match status" value="1"/>
</dbReference>
<dbReference type="PANTHER" id="PTHR12756">
    <property type="entry name" value="CYTOSOLIC CARBOXYPEPTIDASE"/>
    <property type="match status" value="1"/>
</dbReference>
<sequence length="411" mass="46504">MKHILYLILTVTFFACNRASSYNFPVDVDTRTKDIRVQKKQTWSFPETGLTVDNEFDGARLNELRRDDDTSYTVTINPENEPINQSPWYAMRFVSDRDQTITVRLTYPPGVHHRYFPKVSTDRKVWAPADSTSVKPGPGQFSADVRLTLAEGEPLYLAGQEVINSADVKEWLETLSRKHGDVMAGFYVGESKLGRNLEAYRIGEGEMDDRPTIVLLSRQHPPEVTGFLCLQAFLDGVLEHPRRDEFFTKYQLLVYPLLNPDGVDLGHWRHTAGGIDSNRDWAKYRQPEVRKVANNIVKLTKESRSDVVLGIDFHSTYKDVYYTHNDKVQPPTALPGFKDAWLAAIARGIGGGFRINEEAEPIGKPTSMSWFRTQFGAEGITYEIGDGTDRAFVRKKGIVSADALINVLLAR</sequence>
<dbReference type="PROSITE" id="PS52035">
    <property type="entry name" value="PEPTIDASE_M14"/>
    <property type="match status" value="1"/>
</dbReference>
<accession>A0A5C7FPK7</accession>
<protein>
    <recommendedName>
        <fullName evidence="3">Peptidase M14 domain-containing protein</fullName>
    </recommendedName>
</protein>
<proteinExistence type="inferred from homology"/>
<feature type="active site" description="Proton donor/acceptor" evidence="2">
    <location>
        <position position="383"/>
    </location>
</feature>
<dbReference type="PANTHER" id="PTHR12756:SF11">
    <property type="entry name" value="CYTOSOLIC CARBOXYPEPTIDASE 1"/>
    <property type="match status" value="1"/>
</dbReference>
<name>A0A5C7FPK7_9BACT</name>
<comment type="caution">
    <text evidence="4">The sequence shown here is derived from an EMBL/GenBank/DDBJ whole genome shotgun (WGS) entry which is preliminary data.</text>
</comment>
<dbReference type="PROSITE" id="PS51257">
    <property type="entry name" value="PROKAR_LIPOPROTEIN"/>
    <property type="match status" value="1"/>
</dbReference>
<dbReference type="Proteomes" id="UP000321907">
    <property type="component" value="Unassembled WGS sequence"/>
</dbReference>
<organism evidence="4 5">
    <name type="scientific">Neolewinella aurantiaca</name>
    <dbReference type="NCBI Taxonomy" id="2602767"/>
    <lineage>
        <taxon>Bacteria</taxon>
        <taxon>Pseudomonadati</taxon>
        <taxon>Bacteroidota</taxon>
        <taxon>Saprospiria</taxon>
        <taxon>Saprospirales</taxon>
        <taxon>Lewinellaceae</taxon>
        <taxon>Neolewinella</taxon>
    </lineage>
</organism>
<evidence type="ECO:0000313" key="4">
    <source>
        <dbReference type="EMBL" id="TXF87857.1"/>
    </source>
</evidence>
<evidence type="ECO:0000313" key="5">
    <source>
        <dbReference type="Proteomes" id="UP000321907"/>
    </source>
</evidence>
<dbReference type="EMBL" id="VOXD01000030">
    <property type="protein sequence ID" value="TXF87857.1"/>
    <property type="molecule type" value="Genomic_DNA"/>
</dbReference>